<evidence type="ECO:0000313" key="7">
    <source>
        <dbReference type="EMBL" id="WXK92141.1"/>
    </source>
</evidence>
<dbReference type="Gene3D" id="3.40.50.200">
    <property type="entry name" value="Peptidase S8/S53 domain"/>
    <property type="match status" value="1"/>
</dbReference>
<dbReference type="PROSITE" id="PS51892">
    <property type="entry name" value="SUBTILASE"/>
    <property type="match status" value="1"/>
</dbReference>
<dbReference type="SUPFAM" id="SSF52743">
    <property type="entry name" value="Subtilisin-like"/>
    <property type="match status" value="1"/>
</dbReference>
<keyword evidence="4" id="KW-0720">Serine protease</keyword>
<feature type="domain" description="Peptidase S8/S53" evidence="6">
    <location>
        <begin position="4"/>
        <end position="90"/>
    </location>
</feature>
<evidence type="ECO:0000256" key="4">
    <source>
        <dbReference type="ARBA" id="ARBA00022825"/>
    </source>
</evidence>
<dbReference type="Proteomes" id="UP001623384">
    <property type="component" value="Chromosome"/>
</dbReference>
<name>A0ABZ2R2U2_9MICC</name>
<dbReference type="InterPro" id="IPR050131">
    <property type="entry name" value="Peptidase_S8_subtilisin-like"/>
</dbReference>
<dbReference type="InterPro" id="IPR036852">
    <property type="entry name" value="Peptidase_S8/S53_dom_sf"/>
</dbReference>
<evidence type="ECO:0000256" key="1">
    <source>
        <dbReference type="ARBA" id="ARBA00011073"/>
    </source>
</evidence>
<dbReference type="EMBL" id="CP148033">
    <property type="protein sequence ID" value="WXK92141.1"/>
    <property type="molecule type" value="Genomic_DNA"/>
</dbReference>
<dbReference type="PANTHER" id="PTHR43806">
    <property type="entry name" value="PEPTIDASE S8"/>
    <property type="match status" value="1"/>
</dbReference>
<dbReference type="InterPro" id="IPR000209">
    <property type="entry name" value="Peptidase_S8/S53_dom"/>
</dbReference>
<evidence type="ECO:0000256" key="2">
    <source>
        <dbReference type="ARBA" id="ARBA00022670"/>
    </source>
</evidence>
<accession>A0ABZ2R2U2</accession>
<proteinExistence type="inferred from homology"/>
<dbReference type="PANTHER" id="PTHR43806:SF11">
    <property type="entry name" value="CEREVISIN-RELATED"/>
    <property type="match status" value="1"/>
</dbReference>
<organism evidence="7 8">
    <name type="scientific">Pseudarthrobacter quantipunctorum</name>
    <dbReference type="NCBI Taxonomy" id="3128980"/>
    <lineage>
        <taxon>Bacteria</taxon>
        <taxon>Bacillati</taxon>
        <taxon>Actinomycetota</taxon>
        <taxon>Actinomycetes</taxon>
        <taxon>Micrococcales</taxon>
        <taxon>Micrococcaceae</taxon>
        <taxon>Pseudarthrobacter</taxon>
    </lineage>
</organism>
<reference evidence="7 8" key="1">
    <citation type="submission" date="2024-03" db="EMBL/GenBank/DDBJ databases">
        <title>Rhodococcus navarretei sp. nov. and Pseudarthrobacter quantumdoti sp. nov., two new species with the ability to biosynthesize Quantum Dots isolated from soil samples at Union Glacier, Antarctica.</title>
        <authorList>
            <person name="Vargas M."/>
        </authorList>
    </citation>
    <scope>NUCLEOTIDE SEQUENCE [LARGE SCALE GENOMIC DNA]</scope>
    <source>
        <strain evidence="7 8">RC-2-3</strain>
    </source>
</reference>
<evidence type="ECO:0000256" key="3">
    <source>
        <dbReference type="ARBA" id="ARBA00022801"/>
    </source>
</evidence>
<keyword evidence="3" id="KW-0378">Hydrolase</keyword>
<evidence type="ECO:0000259" key="6">
    <source>
        <dbReference type="Pfam" id="PF00082"/>
    </source>
</evidence>
<comment type="caution">
    <text evidence="5">Lacks conserved residue(s) required for the propagation of feature annotation.</text>
</comment>
<gene>
    <name evidence="7" type="ORF">WHH00_13760</name>
</gene>
<protein>
    <submittedName>
        <fullName evidence="7">S8 family serine peptidase</fullName>
    </submittedName>
</protein>
<keyword evidence="2" id="KW-0645">Protease</keyword>
<evidence type="ECO:0000313" key="8">
    <source>
        <dbReference type="Proteomes" id="UP001623384"/>
    </source>
</evidence>
<evidence type="ECO:0000256" key="5">
    <source>
        <dbReference type="PROSITE-ProRule" id="PRU01240"/>
    </source>
</evidence>
<comment type="similarity">
    <text evidence="1 5">Belongs to the peptidase S8 family.</text>
</comment>
<keyword evidence="8" id="KW-1185">Reference proteome</keyword>
<dbReference type="Pfam" id="PF00082">
    <property type="entry name" value="Peptidase_S8"/>
    <property type="match status" value="1"/>
</dbReference>
<sequence>MWATDNDDNKSLFSTYGAWVDIAAPGVSVDSTFPNHRFVLAREYNRSQAYDIGSGMSMSSPIVAAVVALARSASPGWTNSAIRNKVESSTDPVGAIGTDWAHGRVNAYNAVKPPLPQPARRLGRRPSRMLCYGRAP</sequence>